<evidence type="ECO:0000256" key="4">
    <source>
        <dbReference type="ARBA" id="ARBA00023163"/>
    </source>
</evidence>
<evidence type="ECO:0000313" key="6">
    <source>
        <dbReference type="EMBL" id="SEW51786.1"/>
    </source>
</evidence>
<dbReference type="Proteomes" id="UP000199310">
    <property type="component" value="Unassembled WGS sequence"/>
</dbReference>
<dbReference type="PANTHER" id="PTHR43133:SF46">
    <property type="entry name" value="RNA POLYMERASE SIGMA-70 FACTOR ECF SUBFAMILY"/>
    <property type="match status" value="1"/>
</dbReference>
<dbReference type="SUPFAM" id="SSF88946">
    <property type="entry name" value="Sigma2 domain of RNA polymerase sigma factors"/>
    <property type="match status" value="1"/>
</dbReference>
<evidence type="ECO:0000256" key="2">
    <source>
        <dbReference type="ARBA" id="ARBA00023015"/>
    </source>
</evidence>
<dbReference type="InterPro" id="IPR036388">
    <property type="entry name" value="WH-like_DNA-bd_sf"/>
</dbReference>
<dbReference type="NCBIfam" id="TIGR02937">
    <property type="entry name" value="sigma70-ECF"/>
    <property type="match status" value="1"/>
</dbReference>
<accession>A0A1I0S7M6</accession>
<dbReference type="Gene3D" id="1.10.10.10">
    <property type="entry name" value="Winged helix-like DNA-binding domain superfamily/Winged helix DNA-binding domain"/>
    <property type="match status" value="1"/>
</dbReference>
<evidence type="ECO:0000256" key="3">
    <source>
        <dbReference type="ARBA" id="ARBA00023082"/>
    </source>
</evidence>
<sequence length="192" mass="22603">MIRWDANTADADLWLAVRDGEKTAYNLLFNRYWGKMYQTANHLLNDGAASETIVHDVFLTLWLKREELEIGHFRNYIISATRYHVYRVLKTRKAFPLVEAEEDMAAIQNAAEAKIQEQSFRQQLHASLNNLPKRCQEIFLLSREEQLSNQEIAERLNISKRSVENQITFALQKLRIYFKHLMMLGMLIIPMM</sequence>
<dbReference type="InterPro" id="IPR013325">
    <property type="entry name" value="RNA_pol_sigma_r2"/>
</dbReference>
<dbReference type="PANTHER" id="PTHR43133">
    <property type="entry name" value="RNA POLYMERASE ECF-TYPE SIGMA FACTO"/>
    <property type="match status" value="1"/>
</dbReference>
<keyword evidence="3" id="KW-0731">Sigma factor</keyword>
<organism evidence="6 7">
    <name type="scientific">Chitinophaga arvensicola</name>
    <dbReference type="NCBI Taxonomy" id="29529"/>
    <lineage>
        <taxon>Bacteria</taxon>
        <taxon>Pseudomonadati</taxon>
        <taxon>Bacteroidota</taxon>
        <taxon>Chitinophagia</taxon>
        <taxon>Chitinophagales</taxon>
        <taxon>Chitinophagaceae</taxon>
        <taxon>Chitinophaga</taxon>
    </lineage>
</organism>
<keyword evidence="2" id="KW-0805">Transcription regulation</keyword>
<name>A0A1I0S7M6_9BACT</name>
<reference evidence="7" key="1">
    <citation type="submission" date="2016-10" db="EMBL/GenBank/DDBJ databases">
        <authorList>
            <person name="Varghese N."/>
            <person name="Submissions S."/>
        </authorList>
    </citation>
    <scope>NUCLEOTIDE SEQUENCE [LARGE SCALE GENOMIC DNA]</scope>
    <source>
        <strain evidence="7">DSM 3695</strain>
    </source>
</reference>
<dbReference type="EMBL" id="FOJG01000002">
    <property type="protein sequence ID" value="SEW51786.1"/>
    <property type="molecule type" value="Genomic_DNA"/>
</dbReference>
<keyword evidence="7" id="KW-1185">Reference proteome</keyword>
<dbReference type="GO" id="GO:0016987">
    <property type="term" value="F:sigma factor activity"/>
    <property type="evidence" value="ECO:0007669"/>
    <property type="project" value="UniProtKB-KW"/>
</dbReference>
<keyword evidence="4" id="KW-0804">Transcription</keyword>
<dbReference type="InterPro" id="IPR013324">
    <property type="entry name" value="RNA_pol_sigma_r3/r4-like"/>
</dbReference>
<dbReference type="RefSeq" id="WP_089898243.1">
    <property type="nucleotide sequence ID" value="NZ_FOJG01000002.1"/>
</dbReference>
<dbReference type="GO" id="GO:0006352">
    <property type="term" value="P:DNA-templated transcription initiation"/>
    <property type="evidence" value="ECO:0007669"/>
    <property type="project" value="InterPro"/>
</dbReference>
<dbReference type="Pfam" id="PF08281">
    <property type="entry name" value="Sigma70_r4_2"/>
    <property type="match status" value="1"/>
</dbReference>
<proteinExistence type="inferred from homology"/>
<evidence type="ECO:0000256" key="1">
    <source>
        <dbReference type="ARBA" id="ARBA00010641"/>
    </source>
</evidence>
<dbReference type="STRING" id="29529.SAMN04488122_4502"/>
<evidence type="ECO:0000259" key="5">
    <source>
        <dbReference type="Pfam" id="PF08281"/>
    </source>
</evidence>
<dbReference type="SUPFAM" id="SSF88659">
    <property type="entry name" value="Sigma3 and sigma4 domains of RNA polymerase sigma factors"/>
    <property type="match status" value="1"/>
</dbReference>
<feature type="domain" description="RNA polymerase sigma factor 70 region 4 type 2" evidence="5">
    <location>
        <begin position="121"/>
        <end position="174"/>
    </location>
</feature>
<dbReference type="InterPro" id="IPR039425">
    <property type="entry name" value="RNA_pol_sigma-70-like"/>
</dbReference>
<dbReference type="InterPro" id="IPR013249">
    <property type="entry name" value="RNA_pol_sigma70_r4_t2"/>
</dbReference>
<dbReference type="AlphaFoldDB" id="A0A1I0S7M6"/>
<gene>
    <name evidence="6" type="ORF">SAMN04488122_4502</name>
</gene>
<comment type="similarity">
    <text evidence="1">Belongs to the sigma-70 factor family. ECF subfamily.</text>
</comment>
<dbReference type="GO" id="GO:0003677">
    <property type="term" value="F:DNA binding"/>
    <property type="evidence" value="ECO:0007669"/>
    <property type="project" value="InterPro"/>
</dbReference>
<dbReference type="Gene3D" id="1.10.1740.10">
    <property type="match status" value="1"/>
</dbReference>
<dbReference type="OrthoDB" id="665981at2"/>
<dbReference type="InterPro" id="IPR014284">
    <property type="entry name" value="RNA_pol_sigma-70_dom"/>
</dbReference>
<evidence type="ECO:0000313" key="7">
    <source>
        <dbReference type="Proteomes" id="UP000199310"/>
    </source>
</evidence>
<protein>
    <submittedName>
        <fullName evidence="6">RNA polymerase sigma-70 factor, ECF subfamily</fullName>
    </submittedName>
</protein>